<dbReference type="InterPro" id="IPR038765">
    <property type="entry name" value="Papain-like_cys_pep_sf"/>
</dbReference>
<evidence type="ECO:0000313" key="3">
    <source>
        <dbReference type="EMBL" id="CAE7765824.1"/>
    </source>
</evidence>
<dbReference type="Pfam" id="PF02338">
    <property type="entry name" value="OTU"/>
    <property type="match status" value="1"/>
</dbReference>
<name>A0A812XZ35_9DINO</name>
<feature type="domain" description="OTU" evidence="2">
    <location>
        <begin position="787"/>
        <end position="924"/>
    </location>
</feature>
<evidence type="ECO:0000313" key="4">
    <source>
        <dbReference type="Proteomes" id="UP000601435"/>
    </source>
</evidence>
<dbReference type="InterPro" id="IPR003323">
    <property type="entry name" value="OTU_dom"/>
</dbReference>
<proteinExistence type="predicted"/>
<dbReference type="Proteomes" id="UP000601435">
    <property type="component" value="Unassembled WGS sequence"/>
</dbReference>
<dbReference type="EMBL" id="CAJNJA010040427">
    <property type="protein sequence ID" value="CAE7765824.1"/>
    <property type="molecule type" value="Genomic_DNA"/>
</dbReference>
<evidence type="ECO:0000256" key="1">
    <source>
        <dbReference type="SAM" id="MobiDB-lite"/>
    </source>
</evidence>
<dbReference type="SUPFAM" id="SSF54001">
    <property type="entry name" value="Cysteine proteinases"/>
    <property type="match status" value="1"/>
</dbReference>
<protein>
    <submittedName>
        <fullName evidence="3">Pol protein</fullName>
    </submittedName>
</protein>
<dbReference type="CDD" id="cd22744">
    <property type="entry name" value="OTU"/>
    <property type="match status" value="1"/>
</dbReference>
<feature type="region of interest" description="Disordered" evidence="1">
    <location>
        <begin position="749"/>
        <end position="777"/>
    </location>
</feature>
<feature type="compositionally biased region" description="Low complexity" evidence="1">
    <location>
        <begin position="285"/>
        <end position="308"/>
    </location>
</feature>
<feature type="non-terminal residue" evidence="3">
    <location>
        <position position="1284"/>
    </location>
</feature>
<evidence type="ECO:0000259" key="2">
    <source>
        <dbReference type="PROSITE" id="PS50802"/>
    </source>
</evidence>
<comment type="caution">
    <text evidence="3">The sequence shown here is derived from an EMBL/GenBank/DDBJ whole genome shotgun (WGS) entry which is preliminary data.</text>
</comment>
<gene>
    <name evidence="3" type="primary">Pol</name>
    <name evidence="3" type="ORF">SNEC2469_LOCUS22336</name>
</gene>
<dbReference type="OrthoDB" id="415023at2759"/>
<feature type="compositionally biased region" description="Gly residues" evidence="1">
    <location>
        <begin position="309"/>
        <end position="322"/>
    </location>
</feature>
<accession>A0A812XZ35</accession>
<keyword evidence="4" id="KW-1185">Reference proteome</keyword>
<dbReference type="PROSITE" id="PS50802">
    <property type="entry name" value="OTU"/>
    <property type="match status" value="1"/>
</dbReference>
<feature type="compositionally biased region" description="Basic residues" evidence="1">
    <location>
        <begin position="269"/>
        <end position="283"/>
    </location>
</feature>
<sequence>MLGAVALEVSCVLGLVRHGFVATVYPADAQVILRLPGTSAQMRLLASLLTCSFACVVIGFQSMQSAPACLVRLFTLRRSLVPILACPCRRAPHRIFTMPVLTMPLMDFLFRVLGASALEVALALGVVKFGFAAAVYPADAQVIFGLLDTSLMAFALVPACEVACGFAAPVNPAHASVGLFRLFIFESAHGFLACVPLAAAIAPVARAKLTLPPFATLSVGLVGLDLGSLSFLGPGLIDSIQQAIKSLLEQAVQQSLGQVPPKTQPISAKARRRLKAKARKASTNRRAAGASASPAPLAPSAARAAPQGKGDGGAPGKGAGKGQGKDKGPNLGNVQPRPPQPATPPSQEGEWSVVSRRHEPVAEVELRQQDWDSEIVRCEVLASKLEACNDVFKAVIRCGRGQLSTPRTLLQGSGKPHSVLLIEFCKDAPVDASTKEQSSQDKAARQRVPVKAGNFVKFLEARVFQIASAGEAVAQPKGLATAAKIQPKATTALFCRVSQEFATAEVWKKFGTAPRDAIARWAATSRVHIVDAFKWSEEVFPGNRRQVYGVIRVPEPDASALLAQSGAGGVFISMPKAAASSQYVQWIPRNTSEPSAAYLARAFRGKGALGLVFRGSNLGSRHHADAKTLIPRIWILEGLPSILDMEQAKSVLEPLFRELSIIRLVRKNGSKQFIFRGACVRGNEADLVPIAVEVEALGEQSAQATHVAWARLAPPKGEKVKQRAIHGASVPFVKEDNAFSPKPVTVEIPAPPKADGAADGAAKDEAGKPQPPAKRQKALLRQVPEGTKLMPQDKDGNCMYRSIACALNHGRKESSFHHLELRARVASHLEEHASWYEEEWKADDCKGSDGTSLPNWAAFVAAVAKPGSFSGDIELKALCKLCKIKVVLIPEDPAFAVVAYGKKWQSKTHCVFYTSNHFDYLAPVADKYSKELLEVSADPNGGFLVGGVSELATESCSSRGAGTRAADLRTESSRRTKGLSVATPVPSGSQAGHRCKARSEEAPGKRLRTVSSAHSCAPPSDVSGRASHGLASDLPELPPEPVVLDGFVDPRQRPTKVRCKNKYTFCRLCPWTRQCRDHDQAASLQKRHFATHHPGLTPTGQCQRVRIDFETGNASPAKRILQAVREHKIACHPRVRWLKWATLSYKDRAEKATVTRFNASSAAIISKKACLLEKFEVFRWPRKVGLRSQAISPIAFRVAWVRKTCHATCRTAKFAEEHAATNCPSKVVSGLLKVWAHGRLSTLAEDKKIFLQGPNSGEAKARGIALFDQAQVVLERQLRALGAP</sequence>
<organism evidence="3 4">
    <name type="scientific">Symbiodinium necroappetens</name>
    <dbReference type="NCBI Taxonomy" id="1628268"/>
    <lineage>
        <taxon>Eukaryota</taxon>
        <taxon>Sar</taxon>
        <taxon>Alveolata</taxon>
        <taxon>Dinophyceae</taxon>
        <taxon>Suessiales</taxon>
        <taxon>Symbiodiniaceae</taxon>
        <taxon>Symbiodinium</taxon>
    </lineage>
</organism>
<feature type="region of interest" description="Disordered" evidence="1">
    <location>
        <begin position="960"/>
        <end position="1036"/>
    </location>
</feature>
<feature type="region of interest" description="Disordered" evidence="1">
    <location>
        <begin position="255"/>
        <end position="356"/>
    </location>
</feature>
<reference evidence="3" key="1">
    <citation type="submission" date="2021-02" db="EMBL/GenBank/DDBJ databases">
        <authorList>
            <person name="Dougan E. K."/>
            <person name="Rhodes N."/>
            <person name="Thang M."/>
            <person name="Chan C."/>
        </authorList>
    </citation>
    <scope>NUCLEOTIDE SEQUENCE</scope>
</reference>
<dbReference type="Gene3D" id="3.90.70.80">
    <property type="match status" value="1"/>
</dbReference>